<keyword evidence="3" id="KW-1185">Reference proteome</keyword>
<reference evidence="2 3" key="1">
    <citation type="submission" date="2019-02" db="EMBL/GenBank/DDBJ databases">
        <title>Deep-cultivation of Planctomycetes and their phenomic and genomic characterization uncovers novel biology.</title>
        <authorList>
            <person name="Wiegand S."/>
            <person name="Jogler M."/>
            <person name="Boedeker C."/>
            <person name="Pinto D."/>
            <person name="Vollmers J."/>
            <person name="Rivas-Marin E."/>
            <person name="Kohn T."/>
            <person name="Peeters S.H."/>
            <person name="Heuer A."/>
            <person name="Rast P."/>
            <person name="Oberbeckmann S."/>
            <person name="Bunk B."/>
            <person name="Jeske O."/>
            <person name="Meyerdierks A."/>
            <person name="Storesund J.E."/>
            <person name="Kallscheuer N."/>
            <person name="Luecker S."/>
            <person name="Lage O.M."/>
            <person name="Pohl T."/>
            <person name="Merkel B.J."/>
            <person name="Hornburger P."/>
            <person name="Mueller R.-W."/>
            <person name="Bruemmer F."/>
            <person name="Labrenz M."/>
            <person name="Spormann A.M."/>
            <person name="Op den Camp H."/>
            <person name="Overmann J."/>
            <person name="Amann R."/>
            <person name="Jetten M.S.M."/>
            <person name="Mascher T."/>
            <person name="Medema M.H."/>
            <person name="Devos D.P."/>
            <person name="Kaster A.-K."/>
            <person name="Ovreas L."/>
            <person name="Rohde M."/>
            <person name="Galperin M.Y."/>
            <person name="Jogler C."/>
        </authorList>
    </citation>
    <scope>NUCLEOTIDE SEQUENCE [LARGE SCALE GENOMIC DNA]</scope>
    <source>
        <strain evidence="2 3">FF011L</strain>
    </source>
</reference>
<name>A0A517MH27_9BACT</name>
<dbReference type="EMBL" id="CP036262">
    <property type="protein sequence ID" value="QDS94179.1"/>
    <property type="molecule type" value="Genomic_DNA"/>
</dbReference>
<evidence type="ECO:0000313" key="3">
    <source>
        <dbReference type="Proteomes" id="UP000320672"/>
    </source>
</evidence>
<protein>
    <submittedName>
        <fullName evidence="2">Uncharacterized protein</fullName>
    </submittedName>
</protein>
<feature type="compositionally biased region" description="Polar residues" evidence="1">
    <location>
        <begin position="196"/>
        <end position="207"/>
    </location>
</feature>
<evidence type="ECO:0000256" key="1">
    <source>
        <dbReference type="SAM" id="MobiDB-lite"/>
    </source>
</evidence>
<dbReference type="RefSeq" id="WP_145352203.1">
    <property type="nucleotide sequence ID" value="NZ_CP036262.1"/>
</dbReference>
<proteinExistence type="predicted"/>
<evidence type="ECO:0000313" key="2">
    <source>
        <dbReference type="EMBL" id="QDS94179.1"/>
    </source>
</evidence>
<feature type="compositionally biased region" description="Basic and acidic residues" evidence="1">
    <location>
        <begin position="7"/>
        <end position="25"/>
    </location>
</feature>
<dbReference type="KEGG" id="rml:FF011L_29570"/>
<feature type="region of interest" description="Disordered" evidence="1">
    <location>
        <begin position="176"/>
        <end position="207"/>
    </location>
</feature>
<organism evidence="2 3">
    <name type="scientific">Roseimaritima multifibrata</name>
    <dbReference type="NCBI Taxonomy" id="1930274"/>
    <lineage>
        <taxon>Bacteria</taxon>
        <taxon>Pseudomonadati</taxon>
        <taxon>Planctomycetota</taxon>
        <taxon>Planctomycetia</taxon>
        <taxon>Pirellulales</taxon>
        <taxon>Pirellulaceae</taxon>
        <taxon>Roseimaritima</taxon>
    </lineage>
</organism>
<dbReference type="OrthoDB" id="5497069at2"/>
<gene>
    <name evidence="2" type="ORF">FF011L_29570</name>
</gene>
<sequence length="406" mass="45528">MTPPAENRGREGPSAKPFKRADCSGRRPFFKTPELHAIVCSRLGRDLRQRSETFAFLRVAVQQARFAGRVLLVADGTAAAPWVRRAAQLFDVPTAELTDRSRRKPASQSVDSELIERADRVSAIWVRKKGLIADALRSRLRKRRDDSTWVAVCADPNSDAADLIQSGAIGWYRPHAPSVDPARGKPGNRCTETETETGAKNSQSSPSADWSEYLVHCTRAQTGQIAGQSKQQFQDELILGGVAANPISPFDALLSILSSGWLYAGARLSCQRFPVVCWSAVPLPQLLKRRTFRSAVGRWDYQPYGFAIHRRVCSRLGVQPVVYGLPKERGRLPSDQHWRFQALGNGVNWQEEREWRCRGSFDLQQISPHDGFAFVPHAWQKESIREISRWPVHVIDGCPHTDKSVQ</sequence>
<dbReference type="Proteomes" id="UP000320672">
    <property type="component" value="Chromosome"/>
</dbReference>
<dbReference type="AlphaFoldDB" id="A0A517MH27"/>
<feature type="region of interest" description="Disordered" evidence="1">
    <location>
        <begin position="1"/>
        <end position="25"/>
    </location>
</feature>
<accession>A0A517MH27</accession>